<keyword evidence="1" id="KW-0812">Transmembrane</keyword>
<name>A0A166X5E2_9AGAM</name>
<dbReference type="OrthoDB" id="5583277at2759"/>
<evidence type="ECO:0000256" key="2">
    <source>
        <dbReference type="SAM" id="SignalP"/>
    </source>
</evidence>
<keyword evidence="2" id="KW-0732">Signal</keyword>
<dbReference type="STRING" id="436010.A0A166X5E2"/>
<feature type="signal peptide" evidence="2">
    <location>
        <begin position="1"/>
        <end position="16"/>
    </location>
</feature>
<accession>A0A166X5E2</accession>
<protein>
    <recommendedName>
        <fullName evidence="3">Vacuolar sorting protein Vps3844 C-terminal domain-containing protein</fullName>
    </recommendedName>
</protein>
<sequence length="360" mass="37936">MRGVYTCFLLVGLSQAVQVYLNPAAVTPASLSPSSASFALSRHLGLEFFESATDGVHGQLLHEQSFVGQGAKSALLLSINEEDARDIVPSSMKVSFTLSDTPYVSSLSSLVSTYLHRAQHAYTTIYSELSEPSLGIPSFLDIFSVSSSETETFIAEISALSEFLDVDESSTDKFAAFELKGLGKIATAYGRSSEQYQVAARTTRAVLESALAKSNINVALVTFTTPPLNRKRAPPQTPLPPQSPVPQLPISGVSTCFTTAEVCSNSTSACSGRGECMQATKAGKTCFICSCSQTSSKGKTQTWVGDACERKDISGPFVLIAGTTIGLLLLIGGSIALLASIGDDKLPSTLTSSASGPKRE</sequence>
<evidence type="ECO:0000313" key="4">
    <source>
        <dbReference type="EMBL" id="KZP34437.1"/>
    </source>
</evidence>
<dbReference type="Pfam" id="PF12955">
    <property type="entry name" value="Vps3844_C"/>
    <property type="match status" value="1"/>
</dbReference>
<dbReference type="AlphaFoldDB" id="A0A166X5E2"/>
<feature type="domain" description="Vacuolar sorting protein Vps3844 C-terminal" evidence="3">
    <location>
        <begin position="256"/>
        <end position="351"/>
    </location>
</feature>
<organism evidence="4 5">
    <name type="scientific">Athelia psychrophila</name>
    <dbReference type="NCBI Taxonomy" id="1759441"/>
    <lineage>
        <taxon>Eukaryota</taxon>
        <taxon>Fungi</taxon>
        <taxon>Dikarya</taxon>
        <taxon>Basidiomycota</taxon>
        <taxon>Agaricomycotina</taxon>
        <taxon>Agaricomycetes</taxon>
        <taxon>Agaricomycetidae</taxon>
        <taxon>Atheliales</taxon>
        <taxon>Atheliaceae</taxon>
        <taxon>Athelia</taxon>
    </lineage>
</organism>
<dbReference type="EMBL" id="KV417480">
    <property type="protein sequence ID" value="KZP34437.1"/>
    <property type="molecule type" value="Genomic_DNA"/>
</dbReference>
<feature type="transmembrane region" description="Helical" evidence="1">
    <location>
        <begin position="317"/>
        <end position="339"/>
    </location>
</feature>
<proteinExistence type="predicted"/>
<keyword evidence="5" id="KW-1185">Reference proteome</keyword>
<dbReference type="InterPro" id="IPR024382">
    <property type="entry name" value="Vps3844_C"/>
</dbReference>
<gene>
    <name evidence="4" type="ORF">FIBSPDRAFT_718926</name>
</gene>
<feature type="chain" id="PRO_5007882190" description="Vacuolar sorting protein Vps3844 C-terminal domain-containing protein" evidence="2">
    <location>
        <begin position="17"/>
        <end position="360"/>
    </location>
</feature>
<evidence type="ECO:0000313" key="5">
    <source>
        <dbReference type="Proteomes" id="UP000076532"/>
    </source>
</evidence>
<evidence type="ECO:0000256" key="1">
    <source>
        <dbReference type="SAM" id="Phobius"/>
    </source>
</evidence>
<dbReference type="Proteomes" id="UP000076532">
    <property type="component" value="Unassembled WGS sequence"/>
</dbReference>
<keyword evidence="1" id="KW-1133">Transmembrane helix</keyword>
<dbReference type="InterPro" id="IPR053065">
    <property type="entry name" value="Archenteron_Induction-Rel"/>
</dbReference>
<keyword evidence="1" id="KW-0472">Membrane</keyword>
<dbReference type="GO" id="GO:0005783">
    <property type="term" value="C:endoplasmic reticulum"/>
    <property type="evidence" value="ECO:0007669"/>
    <property type="project" value="TreeGrafter"/>
</dbReference>
<dbReference type="PANTHER" id="PTHR36853:SF1">
    <property type="entry name" value="DUF3844 DOMAIN-CONTAINING PROTEIN"/>
    <property type="match status" value="1"/>
</dbReference>
<dbReference type="PANTHER" id="PTHR36853">
    <property type="entry name" value="EXPRESSED PROTEIN"/>
    <property type="match status" value="1"/>
</dbReference>
<evidence type="ECO:0000259" key="3">
    <source>
        <dbReference type="Pfam" id="PF12955"/>
    </source>
</evidence>
<reference evidence="4 5" key="1">
    <citation type="journal article" date="2016" name="Mol. Biol. Evol.">
        <title>Comparative Genomics of Early-Diverging Mushroom-Forming Fungi Provides Insights into the Origins of Lignocellulose Decay Capabilities.</title>
        <authorList>
            <person name="Nagy L.G."/>
            <person name="Riley R."/>
            <person name="Tritt A."/>
            <person name="Adam C."/>
            <person name="Daum C."/>
            <person name="Floudas D."/>
            <person name="Sun H."/>
            <person name="Yadav J.S."/>
            <person name="Pangilinan J."/>
            <person name="Larsson K.H."/>
            <person name="Matsuura K."/>
            <person name="Barry K."/>
            <person name="Labutti K."/>
            <person name="Kuo R."/>
            <person name="Ohm R.A."/>
            <person name="Bhattacharya S.S."/>
            <person name="Shirouzu T."/>
            <person name="Yoshinaga Y."/>
            <person name="Martin F.M."/>
            <person name="Grigoriev I.V."/>
            <person name="Hibbett D.S."/>
        </authorList>
    </citation>
    <scope>NUCLEOTIDE SEQUENCE [LARGE SCALE GENOMIC DNA]</scope>
    <source>
        <strain evidence="4 5">CBS 109695</strain>
    </source>
</reference>